<dbReference type="InterPro" id="IPR025714">
    <property type="entry name" value="Methyltranfer_dom"/>
</dbReference>
<sequence length="178" mass="19474">MYFSQPKENVLQLALRDGMKVVDLGSGSGHYAHAAAAVVGHEGRVYAIEIRQDMLKHIKESVHHHHRGIVEPLWGDIEKQGGTGLRDQSMDAAILANTFFQIENRQGLVAEIKRILKPTGKLLVVDWAGSYGGIGPAPERVVSEHSAEAFFINAGFHKVKSFRGGPHHYALVFSVSAS</sequence>
<gene>
    <name evidence="2" type="ORF">A3C95_00675</name>
</gene>
<dbReference type="AlphaFoldDB" id="A0A1F6E5F3"/>
<comment type="caution">
    <text evidence="2">The sequence shown here is derived from an EMBL/GenBank/DDBJ whole genome shotgun (WGS) entry which is preliminary data.</text>
</comment>
<protein>
    <recommendedName>
        <fullName evidence="1">Methyltransferase domain-containing protein</fullName>
    </recommendedName>
</protein>
<organism evidence="2 3">
    <name type="scientific">Candidatus Kaiserbacteria bacterium RIFCSPHIGHO2_02_FULL_56_30</name>
    <dbReference type="NCBI Taxonomy" id="1798499"/>
    <lineage>
        <taxon>Bacteria</taxon>
        <taxon>Candidatus Kaiseribacteriota</taxon>
    </lineage>
</organism>
<dbReference type="InterPro" id="IPR014816">
    <property type="entry name" value="tRNA_MeTrfase_Gcd14"/>
</dbReference>
<dbReference type="PANTHER" id="PTHR12133">
    <property type="entry name" value="TRNA (ADENINE(58)-N(1))-METHYLTRANSFERASE"/>
    <property type="match status" value="1"/>
</dbReference>
<dbReference type="STRING" id="1798499.A3C95_00675"/>
<dbReference type="PANTHER" id="PTHR12133:SF2">
    <property type="entry name" value="TRNA (ADENINE(58)-N(1))-METHYLTRANSFERASE CATALYTIC SUBUNIT TRMT61A"/>
    <property type="match status" value="1"/>
</dbReference>
<dbReference type="CDD" id="cd02440">
    <property type="entry name" value="AdoMet_MTases"/>
    <property type="match status" value="1"/>
</dbReference>
<evidence type="ECO:0000259" key="1">
    <source>
        <dbReference type="Pfam" id="PF13847"/>
    </source>
</evidence>
<proteinExistence type="predicted"/>
<evidence type="ECO:0000313" key="3">
    <source>
        <dbReference type="Proteomes" id="UP000177107"/>
    </source>
</evidence>
<reference evidence="2 3" key="1">
    <citation type="journal article" date="2016" name="Nat. Commun.">
        <title>Thousands of microbial genomes shed light on interconnected biogeochemical processes in an aquifer system.</title>
        <authorList>
            <person name="Anantharaman K."/>
            <person name="Brown C.T."/>
            <person name="Hug L.A."/>
            <person name="Sharon I."/>
            <person name="Castelle C.J."/>
            <person name="Probst A.J."/>
            <person name="Thomas B.C."/>
            <person name="Singh A."/>
            <person name="Wilkins M.J."/>
            <person name="Karaoz U."/>
            <person name="Brodie E.L."/>
            <person name="Williams K.H."/>
            <person name="Hubbard S.S."/>
            <person name="Banfield J.F."/>
        </authorList>
    </citation>
    <scope>NUCLEOTIDE SEQUENCE [LARGE SCALE GENOMIC DNA]</scope>
</reference>
<accession>A0A1F6E5F3</accession>
<feature type="domain" description="Methyltransferase" evidence="1">
    <location>
        <begin position="16"/>
        <end position="128"/>
    </location>
</feature>
<dbReference type="SUPFAM" id="SSF53335">
    <property type="entry name" value="S-adenosyl-L-methionine-dependent methyltransferases"/>
    <property type="match status" value="1"/>
</dbReference>
<dbReference type="GO" id="GO:0160107">
    <property type="term" value="F:tRNA (adenine(58)-N1)-methyltransferase activity"/>
    <property type="evidence" value="ECO:0007669"/>
    <property type="project" value="InterPro"/>
</dbReference>
<dbReference type="Gene3D" id="3.40.50.150">
    <property type="entry name" value="Vaccinia Virus protein VP39"/>
    <property type="match status" value="1"/>
</dbReference>
<dbReference type="Proteomes" id="UP000177107">
    <property type="component" value="Unassembled WGS sequence"/>
</dbReference>
<dbReference type="GO" id="GO:0031515">
    <property type="term" value="C:tRNA (m1A) methyltransferase complex"/>
    <property type="evidence" value="ECO:0007669"/>
    <property type="project" value="InterPro"/>
</dbReference>
<evidence type="ECO:0000313" key="2">
    <source>
        <dbReference type="EMBL" id="OGG68919.1"/>
    </source>
</evidence>
<dbReference type="Pfam" id="PF13847">
    <property type="entry name" value="Methyltransf_31"/>
    <property type="match status" value="1"/>
</dbReference>
<dbReference type="GO" id="GO:0030488">
    <property type="term" value="P:tRNA methylation"/>
    <property type="evidence" value="ECO:0007669"/>
    <property type="project" value="InterPro"/>
</dbReference>
<dbReference type="EMBL" id="MFLM01000001">
    <property type="protein sequence ID" value="OGG68919.1"/>
    <property type="molecule type" value="Genomic_DNA"/>
</dbReference>
<dbReference type="InterPro" id="IPR029063">
    <property type="entry name" value="SAM-dependent_MTases_sf"/>
</dbReference>
<name>A0A1F6E5F3_9BACT</name>